<dbReference type="GeneID" id="109713886"/>
<evidence type="ECO:0000313" key="7">
    <source>
        <dbReference type="Proteomes" id="UP000515123"/>
    </source>
</evidence>
<dbReference type="PROSITE" id="PS50082">
    <property type="entry name" value="WD_REPEATS_2"/>
    <property type="match status" value="1"/>
</dbReference>
<evidence type="ECO:0000313" key="5">
    <source>
        <dbReference type="EMBL" id="OAY84555.1"/>
    </source>
</evidence>
<name>A0A199W6L7_ANACO</name>
<feature type="region of interest" description="Disordered" evidence="4">
    <location>
        <begin position="291"/>
        <end position="328"/>
    </location>
</feature>
<dbReference type="Proteomes" id="UP000515123">
    <property type="component" value="Linkage group 8"/>
</dbReference>
<evidence type="ECO:0000313" key="8">
    <source>
        <dbReference type="RefSeq" id="XP_020093753.1"/>
    </source>
</evidence>
<dbReference type="InterPro" id="IPR015943">
    <property type="entry name" value="WD40/YVTN_repeat-like_dom_sf"/>
</dbReference>
<protein>
    <submittedName>
        <fullName evidence="8">DDB1- and CUL4-associated factor 8-like</fullName>
    </submittedName>
    <submittedName>
        <fullName evidence="5">DDB1-and CUL4-associated factor 8</fullName>
    </submittedName>
</protein>
<evidence type="ECO:0000256" key="2">
    <source>
        <dbReference type="ARBA" id="ARBA00022737"/>
    </source>
</evidence>
<reference evidence="8" key="2">
    <citation type="submission" date="2025-04" db="UniProtKB">
        <authorList>
            <consortium name="RefSeq"/>
        </authorList>
    </citation>
    <scope>IDENTIFICATION</scope>
    <source>
        <tissue evidence="8">Leaf</tissue>
    </source>
</reference>
<dbReference type="OrthoDB" id="4869960at2759"/>
<keyword evidence="2" id="KW-0677">Repeat</keyword>
<keyword evidence="7" id="KW-1185">Reference proteome</keyword>
<reference evidence="5 6" key="1">
    <citation type="journal article" date="2016" name="DNA Res.">
        <title>The draft genome of MD-2 pineapple using hybrid error correction of long reads.</title>
        <authorList>
            <person name="Redwan R.M."/>
            <person name="Saidin A."/>
            <person name="Kumar S.V."/>
        </authorList>
    </citation>
    <scope>NUCLEOTIDE SEQUENCE [LARGE SCALE GENOMIC DNA]</scope>
    <source>
        <strain evidence="6">cv. MD2</strain>
        <tissue evidence="5">Leaf</tissue>
    </source>
</reference>
<evidence type="ECO:0000256" key="4">
    <source>
        <dbReference type="SAM" id="MobiDB-lite"/>
    </source>
</evidence>
<feature type="region of interest" description="Disordered" evidence="4">
    <location>
        <begin position="476"/>
        <end position="497"/>
    </location>
</feature>
<dbReference type="STRING" id="4615.A0A199W6L7"/>
<dbReference type="PANTHER" id="PTHR15574:SF21">
    <property type="entry name" value="DDB1- AND CUL4-ASSOCIATED FACTOR 8"/>
    <property type="match status" value="1"/>
</dbReference>
<dbReference type="GO" id="GO:0005737">
    <property type="term" value="C:cytoplasm"/>
    <property type="evidence" value="ECO:0007669"/>
    <property type="project" value="TreeGrafter"/>
</dbReference>
<accession>A0A199W6L7</accession>
<dbReference type="SMART" id="SM00320">
    <property type="entry name" value="WD40"/>
    <property type="match status" value="7"/>
</dbReference>
<dbReference type="Gramene" id="Aco011797.1.mrna1">
    <property type="protein sequence ID" value="Aco011797.1.mrna1"/>
    <property type="gene ID" value="Aco011797.1.path1"/>
</dbReference>
<dbReference type="GO" id="GO:0080008">
    <property type="term" value="C:Cul4-RING E3 ubiquitin ligase complex"/>
    <property type="evidence" value="ECO:0007669"/>
    <property type="project" value="TreeGrafter"/>
</dbReference>
<dbReference type="EMBL" id="LSRQ01000210">
    <property type="protein sequence ID" value="OAY84555.1"/>
    <property type="molecule type" value="Genomic_DNA"/>
</dbReference>
<dbReference type="SUPFAM" id="SSF50978">
    <property type="entry name" value="WD40 repeat-like"/>
    <property type="match status" value="1"/>
</dbReference>
<dbReference type="InterPro" id="IPR036322">
    <property type="entry name" value="WD40_repeat_dom_sf"/>
</dbReference>
<dbReference type="Gene3D" id="2.130.10.10">
    <property type="entry name" value="YVTN repeat-like/Quinoprotein amine dehydrogenase"/>
    <property type="match status" value="1"/>
</dbReference>
<dbReference type="Proteomes" id="UP000092600">
    <property type="component" value="Unassembled WGS sequence"/>
</dbReference>
<proteinExistence type="predicted"/>
<dbReference type="PANTHER" id="PTHR15574">
    <property type="entry name" value="WD REPEAT DOMAIN-CONTAINING FAMILY"/>
    <property type="match status" value="1"/>
</dbReference>
<organism evidence="5 6">
    <name type="scientific">Ananas comosus</name>
    <name type="common">Pineapple</name>
    <name type="synonym">Ananas ananas</name>
    <dbReference type="NCBI Taxonomy" id="4615"/>
    <lineage>
        <taxon>Eukaryota</taxon>
        <taxon>Viridiplantae</taxon>
        <taxon>Streptophyta</taxon>
        <taxon>Embryophyta</taxon>
        <taxon>Tracheophyta</taxon>
        <taxon>Spermatophyta</taxon>
        <taxon>Magnoliopsida</taxon>
        <taxon>Liliopsida</taxon>
        <taxon>Poales</taxon>
        <taxon>Bromeliaceae</taxon>
        <taxon>Bromelioideae</taxon>
        <taxon>Ananas</taxon>
    </lineage>
</organism>
<dbReference type="PROSITE" id="PS50294">
    <property type="entry name" value="WD_REPEATS_REGION"/>
    <property type="match status" value="1"/>
</dbReference>
<keyword evidence="1 3" id="KW-0853">WD repeat</keyword>
<dbReference type="RefSeq" id="XP_020093753.1">
    <property type="nucleotide sequence ID" value="XM_020238164.1"/>
</dbReference>
<dbReference type="InterPro" id="IPR045151">
    <property type="entry name" value="DCAF8"/>
</dbReference>
<dbReference type="InterPro" id="IPR001680">
    <property type="entry name" value="WD40_rpt"/>
</dbReference>
<evidence type="ECO:0000256" key="1">
    <source>
        <dbReference type="ARBA" id="ARBA00022574"/>
    </source>
</evidence>
<dbReference type="AlphaFoldDB" id="A0A199W6L7"/>
<evidence type="ECO:0000313" key="6">
    <source>
        <dbReference type="Proteomes" id="UP000092600"/>
    </source>
</evidence>
<evidence type="ECO:0000256" key="3">
    <source>
        <dbReference type="PROSITE-ProRule" id="PRU00221"/>
    </source>
</evidence>
<sequence>MERAYKKGRGFGPGIVELYHRELGGLSPRSFAHRVGASEDLVMRLGIYRKLDRHGGCVNTVSFNADGNILASGSDDRMVMLWDWDAGAVKLSFHSGHSNNVFQAKFMPYSDDRTIVTCAADGEVRYAKILESGNVDTKLLGQHEGRAHKLAIEPGSPHIFYSCGEDGLVQHFDLRTQSATKLFICRSFPDGSDYQPVVHLNAIAIDPRNPNYFAIAGRDEYARVYDIRKCNLDGSTECGHPINSFCPPHLIGNGHVGITGLAFSDQSELLSSYNYEHIYLFTKDRGLGPNPVIKSPKSDSTDSSKGSKTVSAESAEIADSQPGPQVYKGHSNCETVKGVNFLGPNCEYVASGSDCGRLFIWRKRDGKLLRAMDGDKYVVNCIEPHPYATVIASSGIENDVKIWTPNATEPAHPVNINELKPHVRRNEFGRVNLPENLIAQMVALHRRRASLRQDDGEETTSNADLVNLLLQFTVGEHDSPSDESGDGSDSPGDCIVN</sequence>
<feature type="repeat" description="WD" evidence="3">
    <location>
        <begin position="51"/>
        <end position="92"/>
    </location>
</feature>
<gene>
    <name evidence="8" type="primary">LOC109713886</name>
    <name evidence="5" type="ORF">ACMD2_03629</name>
</gene>
<dbReference type="Pfam" id="PF00400">
    <property type="entry name" value="WD40"/>
    <property type="match status" value="3"/>
</dbReference>
<feature type="compositionally biased region" description="Low complexity" evidence="4">
    <location>
        <begin position="487"/>
        <end position="497"/>
    </location>
</feature>